<organism evidence="1 2">
    <name type="scientific">Sphaerosporella brunnea</name>
    <dbReference type="NCBI Taxonomy" id="1250544"/>
    <lineage>
        <taxon>Eukaryota</taxon>
        <taxon>Fungi</taxon>
        <taxon>Dikarya</taxon>
        <taxon>Ascomycota</taxon>
        <taxon>Pezizomycotina</taxon>
        <taxon>Pezizomycetes</taxon>
        <taxon>Pezizales</taxon>
        <taxon>Pyronemataceae</taxon>
        <taxon>Sphaerosporella</taxon>
    </lineage>
</organism>
<dbReference type="Proteomes" id="UP000326924">
    <property type="component" value="Unassembled WGS sequence"/>
</dbReference>
<protein>
    <submittedName>
        <fullName evidence="1">Uncharacterized protein</fullName>
    </submittedName>
</protein>
<gene>
    <name evidence="1" type="ORF">FN846DRAFT_903834</name>
</gene>
<dbReference type="AlphaFoldDB" id="A0A5J5F6C4"/>
<name>A0A5J5F6C4_9PEZI</name>
<dbReference type="EMBL" id="VXIS01000028">
    <property type="protein sequence ID" value="KAA8912099.1"/>
    <property type="molecule type" value="Genomic_DNA"/>
</dbReference>
<accession>A0A5J5F6C4</accession>
<keyword evidence="2" id="KW-1185">Reference proteome</keyword>
<proteinExistence type="predicted"/>
<evidence type="ECO:0000313" key="2">
    <source>
        <dbReference type="Proteomes" id="UP000326924"/>
    </source>
</evidence>
<comment type="caution">
    <text evidence="1">The sequence shown here is derived from an EMBL/GenBank/DDBJ whole genome shotgun (WGS) entry which is preliminary data.</text>
</comment>
<evidence type="ECO:0000313" key="1">
    <source>
        <dbReference type="EMBL" id="KAA8912099.1"/>
    </source>
</evidence>
<sequence>MSWAARLAILNRVQSAPGKDASESHDIFDQTQMGALRKGYLATSPSSSTNLIASFLLCAIYQINIYRDHGGAQMQAFPVHKLLVKALRQNGWHEVDSYFKSTLADYAPPKVVLRMLANEERVYGHYPGLYTLDDGYMALYGFLNKLLQASLQSKGGDTG</sequence>
<dbReference type="InParanoid" id="A0A5J5F6C4"/>
<reference evidence="1 2" key="1">
    <citation type="submission" date="2019-09" db="EMBL/GenBank/DDBJ databases">
        <title>Draft genome of the ectomycorrhizal ascomycete Sphaerosporella brunnea.</title>
        <authorList>
            <consortium name="DOE Joint Genome Institute"/>
            <person name="Benucci G.M."/>
            <person name="Marozzi G."/>
            <person name="Antonielli L."/>
            <person name="Sanchez S."/>
            <person name="Marco P."/>
            <person name="Wang X."/>
            <person name="Falini L.B."/>
            <person name="Barry K."/>
            <person name="Haridas S."/>
            <person name="Lipzen A."/>
            <person name="Labutti K."/>
            <person name="Grigoriev I.V."/>
            <person name="Murat C."/>
            <person name="Martin F."/>
            <person name="Albertini E."/>
            <person name="Donnini D."/>
            <person name="Bonito G."/>
        </authorList>
    </citation>
    <scope>NUCLEOTIDE SEQUENCE [LARGE SCALE GENOMIC DNA]</scope>
    <source>
        <strain evidence="1 2">Sb_GMNB300</strain>
    </source>
</reference>